<dbReference type="InterPro" id="IPR018530">
    <property type="entry name" value="SiaC"/>
</dbReference>
<evidence type="ECO:0000313" key="3">
    <source>
        <dbReference type="Proteomes" id="UP000271125"/>
    </source>
</evidence>
<dbReference type="Pfam" id="PF09345">
    <property type="entry name" value="SiaC"/>
    <property type="match status" value="1"/>
</dbReference>
<feature type="domain" description="SiaC family regulatory phosphoprotein" evidence="1">
    <location>
        <begin position="7"/>
        <end position="124"/>
    </location>
</feature>
<organism evidence="2 3">
    <name type="scientific">candidate division TA06 bacterium</name>
    <dbReference type="NCBI Taxonomy" id="2250710"/>
    <lineage>
        <taxon>Bacteria</taxon>
        <taxon>Bacteria division TA06</taxon>
    </lineage>
</organism>
<evidence type="ECO:0000313" key="2">
    <source>
        <dbReference type="EMBL" id="RKX72040.1"/>
    </source>
</evidence>
<comment type="caution">
    <text evidence="2">The sequence shown here is derived from an EMBL/GenBank/DDBJ whole genome shotgun (WGS) entry which is preliminary data.</text>
</comment>
<sequence>MKNLYLPKTKYTLEVNFDVKKRIFEMTGASYPENAMEFFQPIFDYIQSYITKIRKPIILNLKINYLNTSSTKCLIDILEMLEQHNNNFGNVTINWYYDKDDEDIQEMGEDLLEDFDLPINLISY</sequence>
<dbReference type="EMBL" id="QNBD01000055">
    <property type="protein sequence ID" value="RKX72040.1"/>
    <property type="molecule type" value="Genomic_DNA"/>
</dbReference>
<evidence type="ECO:0000259" key="1">
    <source>
        <dbReference type="Pfam" id="PF09345"/>
    </source>
</evidence>
<name>A0A660SQ00_UNCT6</name>
<protein>
    <submittedName>
        <fullName evidence="2">DUF1987 domain-containing protein</fullName>
    </submittedName>
</protein>
<reference evidence="2 3" key="1">
    <citation type="submission" date="2018-06" db="EMBL/GenBank/DDBJ databases">
        <title>Extensive metabolic versatility and redundancy in microbially diverse, dynamic hydrothermal sediments.</title>
        <authorList>
            <person name="Dombrowski N."/>
            <person name="Teske A."/>
            <person name="Baker B.J."/>
        </authorList>
    </citation>
    <scope>NUCLEOTIDE SEQUENCE [LARGE SCALE GENOMIC DNA]</scope>
    <source>
        <strain evidence="2">B10_G13</strain>
    </source>
</reference>
<gene>
    <name evidence="2" type="ORF">DRP43_01705</name>
</gene>
<proteinExistence type="predicted"/>
<accession>A0A660SQ00</accession>
<dbReference type="AlphaFoldDB" id="A0A660SQ00"/>
<dbReference type="Proteomes" id="UP000271125">
    <property type="component" value="Unassembled WGS sequence"/>
</dbReference>